<evidence type="ECO:0000313" key="5">
    <source>
        <dbReference type="Proteomes" id="UP001652641"/>
    </source>
</evidence>
<feature type="transmembrane region" description="Helical" evidence="4">
    <location>
        <begin position="247"/>
        <end position="269"/>
    </location>
</feature>
<proteinExistence type="predicted"/>
<keyword evidence="4" id="KW-1133">Transmembrane helix</keyword>
<dbReference type="RefSeq" id="XP_072618782.1">
    <property type="nucleotide sequence ID" value="XM_072762681.1"/>
</dbReference>
<keyword evidence="2" id="KW-0456">Lyase</keyword>
<protein>
    <submittedName>
        <fullName evidence="6">Adenylate cyclase type 1-like</fullName>
    </submittedName>
</protein>
<feature type="region of interest" description="Disordered" evidence="3">
    <location>
        <begin position="344"/>
        <end position="381"/>
    </location>
</feature>
<feature type="compositionally biased region" description="Basic and acidic residues" evidence="3">
    <location>
        <begin position="1"/>
        <end position="10"/>
    </location>
</feature>
<dbReference type="GeneID" id="140599526"/>
<dbReference type="PANTHER" id="PTHR45627:SF26">
    <property type="entry name" value="ADENYLATE CYCLASE TYPE 1"/>
    <property type="match status" value="1"/>
</dbReference>
<evidence type="ECO:0000256" key="2">
    <source>
        <dbReference type="ARBA" id="ARBA00023239"/>
    </source>
</evidence>
<feature type="compositionally biased region" description="Pro residues" evidence="3">
    <location>
        <begin position="52"/>
        <end position="61"/>
    </location>
</feature>
<feature type="compositionally biased region" description="Low complexity" evidence="3">
    <location>
        <begin position="65"/>
        <end position="83"/>
    </location>
</feature>
<evidence type="ECO:0000256" key="4">
    <source>
        <dbReference type="SAM" id="Phobius"/>
    </source>
</evidence>
<name>A0ABM5AVG2_VULVU</name>
<evidence type="ECO:0000313" key="6">
    <source>
        <dbReference type="RefSeq" id="XP_072618782.1"/>
    </source>
</evidence>
<keyword evidence="1" id="KW-0547">Nucleotide-binding</keyword>
<reference evidence="6" key="1">
    <citation type="submission" date="2025-08" db="UniProtKB">
        <authorList>
            <consortium name="RefSeq"/>
        </authorList>
    </citation>
    <scope>IDENTIFICATION</scope>
    <source>
        <tissue evidence="6">Cell line</tissue>
    </source>
</reference>
<dbReference type="Proteomes" id="UP001652641">
    <property type="component" value="Chromosome 7"/>
</dbReference>
<evidence type="ECO:0000256" key="1">
    <source>
        <dbReference type="ARBA" id="ARBA00022741"/>
    </source>
</evidence>
<keyword evidence="5" id="KW-1185">Reference proteome</keyword>
<keyword evidence="4" id="KW-0812">Transmembrane</keyword>
<feature type="compositionally biased region" description="Pro residues" evidence="3">
    <location>
        <begin position="344"/>
        <end position="358"/>
    </location>
</feature>
<evidence type="ECO:0000256" key="3">
    <source>
        <dbReference type="SAM" id="MobiDB-lite"/>
    </source>
</evidence>
<organism evidence="5 6">
    <name type="scientific">Vulpes vulpes</name>
    <name type="common">Red fox</name>
    <dbReference type="NCBI Taxonomy" id="9627"/>
    <lineage>
        <taxon>Eukaryota</taxon>
        <taxon>Metazoa</taxon>
        <taxon>Chordata</taxon>
        <taxon>Craniata</taxon>
        <taxon>Vertebrata</taxon>
        <taxon>Euteleostomi</taxon>
        <taxon>Mammalia</taxon>
        <taxon>Eutheria</taxon>
        <taxon>Laurasiatheria</taxon>
        <taxon>Carnivora</taxon>
        <taxon>Caniformia</taxon>
        <taxon>Canidae</taxon>
        <taxon>Vulpes</taxon>
    </lineage>
</organism>
<sequence>MRWRWQERGRGGSLGAGSGASPHREGCAPSASPTASALDEGAQPALASPLFSPAPPAPPRPPRSRPTSGPAPALPLPATEATARSAPPNGRGGRLGAPFPPCPCKAWRQAEQVRVTSPARGQPAQPGLPTSRKGLLLPAALPHLGLCVDSDASRGQHAVPPIVVGRSPGSRSRERRALRTASEKLRNRSSFSANVVYTTPGTRVNRYIGRLLEARQMELEMADLDFFTLKYKQAERERKYHQLQDEYFTSAVVLALILTALFGLVYLPIIPHPCSFCSSAPSNPASSAPSAPSSYLFLHPCLLHRCLLCPFPPAPPPLPPLPLPPLALLSLLLLPLHPRPLRPFPSAPVPSTRQPPPGGLSALGLELQPQQDPGGPDTRRQEHTAVHCALRVCAPRPALRPVGTLPLAIFLRVSSLPKMILLLMLTASYILVLELSGYTRASGCNAVSGLSFEPIMVILLFSCTLALHARQVDVLWLD</sequence>
<accession>A0ABM5AVG2</accession>
<keyword evidence="4" id="KW-0472">Membrane</keyword>
<feature type="region of interest" description="Disordered" evidence="3">
    <location>
        <begin position="1"/>
        <end position="97"/>
    </location>
</feature>
<dbReference type="PANTHER" id="PTHR45627">
    <property type="entry name" value="ADENYLATE CYCLASE TYPE 1"/>
    <property type="match status" value="1"/>
</dbReference>
<feature type="transmembrane region" description="Helical" evidence="4">
    <location>
        <begin position="419"/>
        <end position="438"/>
    </location>
</feature>
<feature type="transmembrane region" description="Helical" evidence="4">
    <location>
        <begin position="450"/>
        <end position="469"/>
    </location>
</feature>
<gene>
    <name evidence="6" type="primary">LOC140599526</name>
</gene>